<gene>
    <name evidence="3" type="primary">P27K_0</name>
    <name evidence="2" type="synonym">P27K_2</name>
    <name evidence="3" type="ORF">Bhyg_16342</name>
    <name evidence="2" type="ORF">Bhyg_16438</name>
</gene>
<dbReference type="EMBL" id="WJQU01003300">
    <property type="protein sequence ID" value="KAJ6625934.1"/>
    <property type="molecule type" value="Genomic_DNA"/>
</dbReference>
<evidence type="ECO:0000256" key="1">
    <source>
        <dbReference type="SAM" id="SignalP"/>
    </source>
</evidence>
<keyword evidence="4" id="KW-1185">Reference proteome</keyword>
<dbReference type="Pfam" id="PF07165">
    <property type="entry name" value="DUF1397"/>
    <property type="match status" value="1"/>
</dbReference>
<name>A0A9Q0RUQ5_9DIPT</name>
<accession>A0A9Q0RUQ5</accession>
<dbReference type="OrthoDB" id="7793121at2759"/>
<feature type="signal peptide" evidence="1">
    <location>
        <begin position="1"/>
        <end position="21"/>
    </location>
</feature>
<dbReference type="Proteomes" id="UP001151699">
    <property type="component" value="Unassembled WGS sequence"/>
</dbReference>
<evidence type="ECO:0000313" key="2">
    <source>
        <dbReference type="EMBL" id="KAJ6625934.1"/>
    </source>
</evidence>
<dbReference type="PANTHER" id="PTHR20997">
    <property type="entry name" value="EG:BACR42I17.2 PROTEIN-RELATED"/>
    <property type="match status" value="1"/>
</dbReference>
<keyword evidence="1" id="KW-0732">Signal</keyword>
<comment type="caution">
    <text evidence="3">The sequence shown here is derived from an EMBL/GenBank/DDBJ whole genome shotgun (WGS) entry which is preliminary data.</text>
</comment>
<sequence>MSNKICLSVVVFLAMSFAALAKVDSNESEEAEWDDLFFGIFFEDSVESSEEVPTDFGPEFNPRQFLSRLNVDIENAYRRKCKKISGSDDTYDKIEAAKKELGKCLKSFSKLEEFQTKSEPEDNKNIVRNLCRKRDIPIKCIENYIAVDDQCSFPSEIEEGKSIFRISLNFLDLFCGNDGNDLISLVDNGRDCAIEKKVEVKTCANKALYEIVKGFLVRMIEVEEFDLTMDAENCRTYDETKTCFVSAVESCAEPTPKKFISSVFDIVR</sequence>
<dbReference type="PANTHER" id="PTHR20997:SF2">
    <property type="entry name" value="EG:BACR42I17.2 PROTEIN-RELATED"/>
    <property type="match status" value="1"/>
</dbReference>
<dbReference type="AlphaFoldDB" id="A0A9Q0RUQ5"/>
<feature type="non-terminal residue" evidence="3">
    <location>
        <position position="1"/>
    </location>
</feature>
<feature type="chain" id="PRO_5040712797" evidence="1">
    <location>
        <begin position="22"/>
        <end position="268"/>
    </location>
</feature>
<evidence type="ECO:0000313" key="3">
    <source>
        <dbReference type="EMBL" id="KAJ6631746.1"/>
    </source>
</evidence>
<dbReference type="EMBL" id="WJQU01002663">
    <property type="protein sequence ID" value="KAJ6631746.1"/>
    <property type="molecule type" value="Genomic_DNA"/>
</dbReference>
<dbReference type="InterPro" id="IPR009832">
    <property type="entry name" value="DUF1397"/>
</dbReference>
<reference evidence="3" key="1">
    <citation type="submission" date="2022-07" db="EMBL/GenBank/DDBJ databases">
        <authorList>
            <person name="Trinca V."/>
            <person name="Uliana J.V.C."/>
            <person name="Torres T.T."/>
            <person name="Ward R.J."/>
            <person name="Monesi N."/>
        </authorList>
    </citation>
    <scope>NUCLEOTIDE SEQUENCE</scope>
    <source>
        <strain evidence="3">HSMRA1968</strain>
        <tissue evidence="3">Whole embryos</tissue>
    </source>
</reference>
<organism evidence="3 4">
    <name type="scientific">Pseudolycoriella hygida</name>
    <dbReference type="NCBI Taxonomy" id="35572"/>
    <lineage>
        <taxon>Eukaryota</taxon>
        <taxon>Metazoa</taxon>
        <taxon>Ecdysozoa</taxon>
        <taxon>Arthropoda</taxon>
        <taxon>Hexapoda</taxon>
        <taxon>Insecta</taxon>
        <taxon>Pterygota</taxon>
        <taxon>Neoptera</taxon>
        <taxon>Endopterygota</taxon>
        <taxon>Diptera</taxon>
        <taxon>Nematocera</taxon>
        <taxon>Sciaroidea</taxon>
        <taxon>Sciaridae</taxon>
        <taxon>Pseudolycoriella</taxon>
    </lineage>
</organism>
<protein>
    <submittedName>
        <fullName evidence="3">27 kDa hemolymph protein</fullName>
    </submittedName>
</protein>
<proteinExistence type="predicted"/>
<evidence type="ECO:0000313" key="4">
    <source>
        <dbReference type="Proteomes" id="UP001151699"/>
    </source>
</evidence>